<comment type="caution">
    <text evidence="2">The sequence shown here is derived from an EMBL/GenBank/DDBJ whole genome shotgun (WGS) entry which is preliminary data.</text>
</comment>
<name>A0A560IZG5_9PROT</name>
<evidence type="ECO:0000256" key="1">
    <source>
        <dbReference type="ARBA" id="ARBA00023118"/>
    </source>
</evidence>
<dbReference type="EMBL" id="VITT01000001">
    <property type="protein sequence ID" value="TWB64418.1"/>
    <property type="molecule type" value="Genomic_DNA"/>
</dbReference>
<dbReference type="OrthoDB" id="5704083at2"/>
<dbReference type="CDD" id="cd09645">
    <property type="entry name" value="Cas5_I-E"/>
    <property type="match status" value="1"/>
</dbReference>
<gene>
    <name evidence="2" type="ORF">FBZ92_101314</name>
</gene>
<dbReference type="InterPro" id="IPR010147">
    <property type="entry name" value="CRISPR-assoc_prot_CasD"/>
</dbReference>
<proteinExistence type="predicted"/>
<keyword evidence="1" id="KW-0051">Antiviral defense</keyword>
<evidence type="ECO:0000313" key="2">
    <source>
        <dbReference type="EMBL" id="TWB64418.1"/>
    </source>
</evidence>
<evidence type="ECO:0000313" key="3">
    <source>
        <dbReference type="Proteomes" id="UP000318050"/>
    </source>
</evidence>
<dbReference type="GO" id="GO:0003723">
    <property type="term" value="F:RNA binding"/>
    <property type="evidence" value="ECO:0007669"/>
    <property type="project" value="InterPro"/>
</dbReference>
<dbReference type="NCBIfam" id="TIGR02593">
    <property type="entry name" value="CRISPR_cas5"/>
    <property type="match status" value="1"/>
</dbReference>
<accession>A0A560IZG5</accession>
<dbReference type="Gene3D" id="3.30.70.2660">
    <property type="match status" value="1"/>
</dbReference>
<dbReference type="GO" id="GO:0051607">
    <property type="term" value="P:defense response to virus"/>
    <property type="evidence" value="ECO:0007669"/>
    <property type="project" value="UniProtKB-KW"/>
</dbReference>
<organism evidence="2 3">
    <name type="scientific">Nitrospirillum amazonense</name>
    <dbReference type="NCBI Taxonomy" id="28077"/>
    <lineage>
        <taxon>Bacteria</taxon>
        <taxon>Pseudomonadati</taxon>
        <taxon>Pseudomonadota</taxon>
        <taxon>Alphaproteobacteria</taxon>
        <taxon>Rhodospirillales</taxon>
        <taxon>Azospirillaceae</taxon>
        <taxon>Nitrospirillum</taxon>
    </lineage>
</organism>
<dbReference type="NCBIfam" id="TIGR01868">
    <property type="entry name" value="casD_Cas5e"/>
    <property type="match status" value="1"/>
</dbReference>
<dbReference type="AlphaFoldDB" id="A0A560IZG5"/>
<reference evidence="2 3" key="1">
    <citation type="submission" date="2019-06" db="EMBL/GenBank/DDBJ databases">
        <title>Genomic Encyclopedia of Type Strains, Phase IV (KMG-V): Genome sequencing to study the core and pangenomes of soil and plant-associated prokaryotes.</title>
        <authorList>
            <person name="Whitman W."/>
        </authorList>
    </citation>
    <scope>NUCLEOTIDE SEQUENCE [LARGE SCALE GENOMIC DNA]</scope>
    <source>
        <strain evidence="2 3">BR 11140</strain>
    </source>
</reference>
<dbReference type="InterPro" id="IPR013422">
    <property type="entry name" value="CRISPR-assoc_prot_Cas5_N"/>
</dbReference>
<dbReference type="GO" id="GO:0043571">
    <property type="term" value="P:maintenance of CRISPR repeat elements"/>
    <property type="evidence" value="ECO:0007669"/>
    <property type="project" value="InterPro"/>
</dbReference>
<sequence>MSDDHRWLVLRLEAPLIAFGGVTIDAMGVTRDFPAASMLTGLFANALGWDREQVDAHQSLQDRLIFGARREREHPYGVLTDNQNVHLSNSERGWTTWGKPEQRGGGNLGIHRRFRDYHVDASVTVVARLEPADQEPTLDALAHALDQPARPLFLGRKPCLPTCPIFQGEVTAPTAYVALARLSAPDAAGKPLRALWPAHEGPTDGDAVSRVTAIPDLRNWRTGLHGGTRLVVEGRITSGGKGIS</sequence>
<dbReference type="Pfam" id="PF09704">
    <property type="entry name" value="Cas_Cas5d"/>
    <property type="match status" value="1"/>
</dbReference>
<dbReference type="Proteomes" id="UP000318050">
    <property type="component" value="Unassembled WGS sequence"/>
</dbReference>
<dbReference type="InterPro" id="IPR021124">
    <property type="entry name" value="CRISPR-assoc_prot_Cas5"/>
</dbReference>
<protein>
    <submittedName>
        <fullName evidence="2">CRISPR-associated Cas5e family protein</fullName>
    </submittedName>
</protein>